<protein>
    <submittedName>
        <fullName evidence="1">12138_t:CDS:1</fullName>
    </submittedName>
</protein>
<feature type="non-terminal residue" evidence="1">
    <location>
        <position position="1"/>
    </location>
</feature>
<keyword evidence="2" id="KW-1185">Reference proteome</keyword>
<organism evidence="1 2">
    <name type="scientific">Dentiscutata heterogama</name>
    <dbReference type="NCBI Taxonomy" id="1316150"/>
    <lineage>
        <taxon>Eukaryota</taxon>
        <taxon>Fungi</taxon>
        <taxon>Fungi incertae sedis</taxon>
        <taxon>Mucoromycota</taxon>
        <taxon>Glomeromycotina</taxon>
        <taxon>Glomeromycetes</taxon>
        <taxon>Diversisporales</taxon>
        <taxon>Gigasporaceae</taxon>
        <taxon>Dentiscutata</taxon>
    </lineage>
</organism>
<dbReference type="EMBL" id="CAJVPU010029617">
    <property type="protein sequence ID" value="CAG8711302.1"/>
    <property type="molecule type" value="Genomic_DNA"/>
</dbReference>
<comment type="caution">
    <text evidence="1">The sequence shown here is derived from an EMBL/GenBank/DDBJ whole genome shotgun (WGS) entry which is preliminary data.</text>
</comment>
<reference evidence="1" key="1">
    <citation type="submission" date="2021-06" db="EMBL/GenBank/DDBJ databases">
        <authorList>
            <person name="Kallberg Y."/>
            <person name="Tangrot J."/>
            <person name="Rosling A."/>
        </authorList>
    </citation>
    <scope>NUCLEOTIDE SEQUENCE</scope>
    <source>
        <strain evidence="1">IL203A</strain>
    </source>
</reference>
<feature type="non-terminal residue" evidence="1">
    <location>
        <position position="48"/>
    </location>
</feature>
<sequence length="48" mass="5216">PNSIDTSLNKLEHWLPNTASLSPTDQCCISPSQHPPNKSPCTKSKAQL</sequence>
<dbReference type="Proteomes" id="UP000789702">
    <property type="component" value="Unassembled WGS sequence"/>
</dbReference>
<gene>
    <name evidence="1" type="ORF">DHETER_LOCUS12278</name>
</gene>
<accession>A0ACA9PIJ9</accession>
<evidence type="ECO:0000313" key="1">
    <source>
        <dbReference type="EMBL" id="CAG8711302.1"/>
    </source>
</evidence>
<name>A0ACA9PIJ9_9GLOM</name>
<proteinExistence type="predicted"/>
<evidence type="ECO:0000313" key="2">
    <source>
        <dbReference type="Proteomes" id="UP000789702"/>
    </source>
</evidence>